<dbReference type="RefSeq" id="WP_243569599.1">
    <property type="nucleotide sequence ID" value="NZ_BAAARD010000004.1"/>
</dbReference>
<protein>
    <submittedName>
        <fullName evidence="4">Glycoside hydrolase family 13 protein</fullName>
    </submittedName>
</protein>
<evidence type="ECO:0000313" key="5">
    <source>
        <dbReference type="Proteomes" id="UP000831304"/>
    </source>
</evidence>
<proteinExistence type="predicted"/>
<evidence type="ECO:0000256" key="2">
    <source>
        <dbReference type="ARBA" id="ARBA00023295"/>
    </source>
</evidence>
<dbReference type="CDD" id="cd02857">
    <property type="entry name" value="E_set_CDase_PDE_N"/>
    <property type="match status" value="1"/>
</dbReference>
<reference evidence="4 5" key="1">
    <citation type="submission" date="2022-03" db="EMBL/GenBank/DDBJ databases">
        <title>Agromyces sp. isolated from the gut of P. brevitarsis seulensis larvae.</title>
        <authorList>
            <person name="Won M."/>
            <person name="Kwon S.-W."/>
        </authorList>
    </citation>
    <scope>NUCLEOTIDE SEQUENCE [LARGE SCALE GENOMIC DNA]</scope>
    <source>
        <strain evidence="4 5">KACC 16215</strain>
    </source>
</reference>
<dbReference type="PANTHER" id="PTHR10357:SF210">
    <property type="entry name" value="MALTODEXTRIN GLUCOSIDASE"/>
    <property type="match status" value="1"/>
</dbReference>
<dbReference type="Pfam" id="PF00128">
    <property type="entry name" value="Alpha-amylase"/>
    <property type="match status" value="1"/>
</dbReference>
<accession>A0ABY4AVE6</accession>
<dbReference type="InterPro" id="IPR017853">
    <property type="entry name" value="GH"/>
</dbReference>
<dbReference type="InterPro" id="IPR006047">
    <property type="entry name" value="GH13_cat_dom"/>
</dbReference>
<gene>
    <name evidence="4" type="ORF">MTP13_03125</name>
</gene>
<organism evidence="4 5">
    <name type="scientific">Agromyces soli</name>
    <dbReference type="NCBI Taxonomy" id="659012"/>
    <lineage>
        <taxon>Bacteria</taxon>
        <taxon>Bacillati</taxon>
        <taxon>Actinomycetota</taxon>
        <taxon>Actinomycetes</taxon>
        <taxon>Micrococcales</taxon>
        <taxon>Microbacteriaceae</taxon>
        <taxon>Agromyces</taxon>
    </lineage>
</organism>
<dbReference type="Gene3D" id="3.90.400.10">
    <property type="entry name" value="Oligo-1,6-glucosidase, Domain 2"/>
    <property type="match status" value="1"/>
</dbReference>
<keyword evidence="1 4" id="KW-0378">Hydrolase</keyword>
<evidence type="ECO:0000313" key="4">
    <source>
        <dbReference type="EMBL" id="UOE26789.1"/>
    </source>
</evidence>
<dbReference type="InterPro" id="IPR045857">
    <property type="entry name" value="O16G_dom_2"/>
</dbReference>
<name>A0ABY4AVE6_9MICO</name>
<evidence type="ECO:0000256" key="1">
    <source>
        <dbReference type="ARBA" id="ARBA00022801"/>
    </source>
</evidence>
<keyword evidence="5" id="KW-1185">Reference proteome</keyword>
<dbReference type="Proteomes" id="UP000831304">
    <property type="component" value="Chromosome"/>
</dbReference>
<dbReference type="GO" id="GO:0016787">
    <property type="term" value="F:hydrolase activity"/>
    <property type="evidence" value="ECO:0007669"/>
    <property type="project" value="UniProtKB-KW"/>
</dbReference>
<dbReference type="SMART" id="SM00642">
    <property type="entry name" value="Aamy"/>
    <property type="match status" value="1"/>
</dbReference>
<evidence type="ECO:0000259" key="3">
    <source>
        <dbReference type="SMART" id="SM00642"/>
    </source>
</evidence>
<feature type="domain" description="Glycosyl hydrolase family 13 catalytic" evidence="3">
    <location>
        <begin position="137"/>
        <end position="522"/>
    </location>
</feature>
<dbReference type="CDD" id="cd11338">
    <property type="entry name" value="AmyAc_CMD"/>
    <property type="match status" value="1"/>
</dbReference>
<sequence>MNRYYDRPHHDGSSLYTSTLGRGVGATQFVRVRVPQGFGVPRSMFVRVVCDAEPCFFPLLPGAASPDWDTAAEWWEGNFALPNPITKYRFLINLEDGSTRWLSADGLESLEPRDSSDFRTTSFLPPPSWAHQQVMYQIFPDRFARSSGASRDIPDWAEPAEWQDAPVAEGPSTSRQFFGGDLDGITERLDHLERLGVTLLYLTPFFPAQSNHRYDASSFDRVDPLLGGDEALVRLVEAAHARGMRVIGDLTTNHTGDGHEWFRAAFGKPSAEEADFYYWNDTDHTDYVGWYNLPSLPKLNWDSRELRRRFIEGDDCVVAKWLLPPFNLDGWRVDVANMSGRLGTDDFNRTIQQTVRATMDRVAPGRVLFAESTNDATADFDGEGWHAPMSYPSFTRPVWNWLRRPTVNRRDFGIPYESAPAYSAADVVESYRRFTAPYPWSVKLLAMNAIDTHDTARFAEAADDERQLVAAGLSYTLPGTPVVFAGDEFGLRGPNGEGSRTPLPWEAHPRLLAAYNELGRLRRASVALQTGGLRWLYADSECLAFVRESDEGAELVMAFRSSSELALPLNVAAALEDAPALRFGSIAFRREGAQLLWEADGPAFGVWTVRSLITAHASAPERVNANA</sequence>
<dbReference type="SUPFAM" id="SSF51445">
    <property type="entry name" value="(Trans)glycosidases"/>
    <property type="match status" value="1"/>
</dbReference>
<dbReference type="PANTHER" id="PTHR10357">
    <property type="entry name" value="ALPHA-AMYLASE FAMILY MEMBER"/>
    <property type="match status" value="1"/>
</dbReference>
<dbReference type="Gene3D" id="3.20.20.80">
    <property type="entry name" value="Glycosidases"/>
    <property type="match status" value="1"/>
</dbReference>
<keyword evidence="2" id="KW-0326">Glycosidase</keyword>
<dbReference type="InterPro" id="IPR004185">
    <property type="entry name" value="Glyco_hydro_13_lg-like_dom"/>
</dbReference>
<dbReference type="EMBL" id="CP094533">
    <property type="protein sequence ID" value="UOE26789.1"/>
    <property type="molecule type" value="Genomic_DNA"/>
</dbReference>